<dbReference type="NCBIfam" id="NF004785">
    <property type="entry name" value="PRK06132.1-2"/>
    <property type="match status" value="1"/>
</dbReference>
<dbReference type="PANTHER" id="PTHR30582:SF2">
    <property type="entry name" value="L,D-TRANSPEPTIDASE YCIB-RELATED"/>
    <property type="match status" value="1"/>
</dbReference>
<evidence type="ECO:0000256" key="6">
    <source>
        <dbReference type="ARBA" id="ARBA00023316"/>
    </source>
</evidence>
<keyword evidence="6 7" id="KW-0961">Cell wall biogenesis/degradation</keyword>
<feature type="active site" description="Nucleophile" evidence="7">
    <location>
        <position position="182"/>
    </location>
</feature>
<evidence type="ECO:0000256" key="5">
    <source>
        <dbReference type="ARBA" id="ARBA00022984"/>
    </source>
</evidence>
<evidence type="ECO:0000256" key="3">
    <source>
        <dbReference type="ARBA" id="ARBA00022679"/>
    </source>
</evidence>
<dbReference type="InterPro" id="IPR007730">
    <property type="entry name" value="SPOR-like_dom"/>
</dbReference>
<dbReference type="SUPFAM" id="SSF141523">
    <property type="entry name" value="L,D-transpeptidase catalytic domain-like"/>
    <property type="match status" value="1"/>
</dbReference>
<evidence type="ECO:0000313" key="10">
    <source>
        <dbReference type="EMBL" id="MBY8336071.1"/>
    </source>
</evidence>
<comment type="similarity">
    <text evidence="2">Belongs to the YkuD family.</text>
</comment>
<dbReference type="Pfam" id="PF03734">
    <property type="entry name" value="YkuD"/>
    <property type="match status" value="1"/>
</dbReference>
<gene>
    <name evidence="10" type="ORF">KYN89_03335</name>
</gene>
<comment type="caution">
    <text evidence="10">The sequence shown here is derived from an EMBL/GenBank/DDBJ whole genome shotgun (WGS) entry which is preliminary data.</text>
</comment>
<dbReference type="EMBL" id="JAHWXP010000001">
    <property type="protein sequence ID" value="MBY8336071.1"/>
    <property type="molecule type" value="Genomic_DNA"/>
</dbReference>
<dbReference type="Gene3D" id="2.40.440.10">
    <property type="entry name" value="L,D-transpeptidase catalytic domain-like"/>
    <property type="match status" value="1"/>
</dbReference>
<feature type="domain" description="L,D-TPase catalytic" evidence="9">
    <location>
        <begin position="97"/>
        <end position="207"/>
    </location>
</feature>
<dbReference type="PROSITE" id="PS52029">
    <property type="entry name" value="LD_TPASE"/>
    <property type="match status" value="1"/>
</dbReference>
<feature type="active site" description="Proton donor/acceptor" evidence="7">
    <location>
        <position position="169"/>
    </location>
</feature>
<comment type="pathway">
    <text evidence="1 7">Cell wall biogenesis; peptidoglycan biosynthesis.</text>
</comment>
<proteinExistence type="inferred from homology"/>
<feature type="region of interest" description="Disordered" evidence="8">
    <location>
        <begin position="223"/>
        <end position="291"/>
    </location>
</feature>
<dbReference type="CDD" id="cd16913">
    <property type="entry name" value="YkuD_like"/>
    <property type="match status" value="1"/>
</dbReference>
<evidence type="ECO:0000256" key="8">
    <source>
        <dbReference type="SAM" id="MobiDB-lite"/>
    </source>
</evidence>
<keyword evidence="5 7" id="KW-0573">Peptidoglycan synthesis</keyword>
<evidence type="ECO:0000256" key="4">
    <source>
        <dbReference type="ARBA" id="ARBA00022960"/>
    </source>
</evidence>
<evidence type="ECO:0000259" key="9">
    <source>
        <dbReference type="PROSITE" id="PS52029"/>
    </source>
</evidence>
<name>A0ABS7PAQ7_9SPHN</name>
<dbReference type="Pfam" id="PF05036">
    <property type="entry name" value="SPOR"/>
    <property type="match status" value="1"/>
</dbReference>
<keyword evidence="4 7" id="KW-0133">Cell shape</keyword>
<dbReference type="PANTHER" id="PTHR30582">
    <property type="entry name" value="L,D-TRANSPEPTIDASE"/>
    <property type="match status" value="1"/>
</dbReference>
<dbReference type="InterPro" id="IPR005490">
    <property type="entry name" value="LD_TPept_cat_dom"/>
</dbReference>
<reference evidence="10 11" key="1">
    <citation type="submission" date="2021-07" db="EMBL/GenBank/DDBJ databases">
        <title>Alteriqipengyuania abyssalis NZ-12B nov, sp.nov isolated from deep sea sponge in pacific ocean.</title>
        <authorList>
            <person name="Tareen S."/>
            <person name="Wink J."/>
        </authorList>
    </citation>
    <scope>NUCLEOTIDE SEQUENCE [LARGE SCALE GENOMIC DNA]</scope>
    <source>
        <strain evidence="10 11">NZ-12B</strain>
    </source>
</reference>
<dbReference type="InterPro" id="IPR038063">
    <property type="entry name" value="Transpep_catalytic_dom"/>
</dbReference>
<organism evidence="10 11">
    <name type="scientific">Alteriqipengyuania abyssalis</name>
    <dbReference type="NCBI Taxonomy" id="2860200"/>
    <lineage>
        <taxon>Bacteria</taxon>
        <taxon>Pseudomonadati</taxon>
        <taxon>Pseudomonadota</taxon>
        <taxon>Alphaproteobacteria</taxon>
        <taxon>Sphingomonadales</taxon>
        <taxon>Erythrobacteraceae</taxon>
        <taxon>Alteriqipengyuania</taxon>
    </lineage>
</organism>
<evidence type="ECO:0000313" key="11">
    <source>
        <dbReference type="Proteomes" id="UP000759298"/>
    </source>
</evidence>
<evidence type="ECO:0000256" key="7">
    <source>
        <dbReference type="PROSITE-ProRule" id="PRU01373"/>
    </source>
</evidence>
<dbReference type="Proteomes" id="UP000759298">
    <property type="component" value="Unassembled WGS sequence"/>
</dbReference>
<accession>A0ABS7PAQ7</accession>
<evidence type="ECO:0000256" key="2">
    <source>
        <dbReference type="ARBA" id="ARBA00005992"/>
    </source>
</evidence>
<evidence type="ECO:0000256" key="1">
    <source>
        <dbReference type="ARBA" id="ARBA00004752"/>
    </source>
</evidence>
<feature type="compositionally biased region" description="Basic and acidic residues" evidence="8">
    <location>
        <begin position="241"/>
        <end position="258"/>
    </location>
</feature>
<sequence>MNRIGRRPINENMVKAGFTIISVATALCAALLLVTSAGRVLEIQTSANAAENIEYVSNPVVQKVPPRPPKPVPAATATKVDGATLPPAVSAVLKSGVLIVISKPSQTMYVFKDGALWNSSPVSTGKRGHTTPSGMFPILQKRTFHRSNIYSNAPMPHMQRLTWGGIAIHAGKLPGYPASHGCIRLPADFARALFALTRPETTTVVVTDQRVGSDETARRVALNMPNPLPGARGHLVQRPEPPLKDMTPLRESEPRLARAEQTQSEPRRPALAEAARPASQPVDLLDQTRPRARGQTIQLAAKSSPGEAEAYWSRISARYPELGEYEKAIIPAVVDRRQYYRLRVTGPGAFAACSSLKRSGTDCFPVQ</sequence>
<dbReference type="InterPro" id="IPR050979">
    <property type="entry name" value="LD-transpeptidase"/>
</dbReference>
<keyword evidence="3" id="KW-0808">Transferase</keyword>
<keyword evidence="11" id="KW-1185">Reference proteome</keyword>
<protein>
    <submittedName>
        <fullName evidence="10">L,D-transpeptidase family protein</fullName>
    </submittedName>
</protein>